<name>A0A1T5AQ90_9SPHI</name>
<keyword evidence="2" id="KW-1185">Reference proteome</keyword>
<dbReference type="RefSeq" id="WP_139375157.1">
    <property type="nucleotide sequence ID" value="NZ_FUZF01000001.1"/>
</dbReference>
<dbReference type="OrthoDB" id="1372231at2"/>
<protein>
    <submittedName>
        <fullName evidence="1">Uncharacterized protein</fullName>
    </submittedName>
</protein>
<reference evidence="2" key="1">
    <citation type="submission" date="2017-02" db="EMBL/GenBank/DDBJ databases">
        <authorList>
            <person name="Varghese N."/>
            <person name="Submissions S."/>
        </authorList>
    </citation>
    <scope>NUCLEOTIDE SEQUENCE [LARGE SCALE GENOMIC DNA]</scope>
    <source>
        <strain evidence="2">DSM 24091</strain>
    </source>
</reference>
<evidence type="ECO:0000313" key="1">
    <source>
        <dbReference type="EMBL" id="SKB37039.1"/>
    </source>
</evidence>
<gene>
    <name evidence="1" type="ORF">SAMN05660841_00074</name>
</gene>
<dbReference type="STRING" id="1513896.SAMN05660841_00074"/>
<organism evidence="1 2">
    <name type="scientific">Sphingobacterium nematocida</name>
    <dbReference type="NCBI Taxonomy" id="1513896"/>
    <lineage>
        <taxon>Bacteria</taxon>
        <taxon>Pseudomonadati</taxon>
        <taxon>Bacteroidota</taxon>
        <taxon>Sphingobacteriia</taxon>
        <taxon>Sphingobacteriales</taxon>
        <taxon>Sphingobacteriaceae</taxon>
        <taxon>Sphingobacterium</taxon>
    </lineage>
</organism>
<dbReference type="AlphaFoldDB" id="A0A1T5AQ90"/>
<evidence type="ECO:0000313" key="2">
    <source>
        <dbReference type="Proteomes" id="UP000190150"/>
    </source>
</evidence>
<dbReference type="Proteomes" id="UP000190150">
    <property type="component" value="Unassembled WGS sequence"/>
</dbReference>
<proteinExistence type="predicted"/>
<dbReference type="EMBL" id="FUZF01000001">
    <property type="protein sequence ID" value="SKB37039.1"/>
    <property type="molecule type" value="Genomic_DNA"/>
</dbReference>
<sequence length="251" mass="28371">MILISACQQKSSETQKAKTNDSVGDGVIVQSDSISTSAVSHKIPISSDSIIEGHVLMPVRYRVWGDPVSKIINNNWLELHLKDGSYAVTSALYHIENEDEEPCSGLPTETIVPKEDVLLFFNIPTIQKGSVDSIAFPKPIIEPGEPFQFTYQNQKYQLQASGIRFYKDEERNNPNTNYTLKLYRDGKLIRTLINQSSYNDTATELKFIGDLDRDGQLDFIFSSPRDYEEMRLLIILSGSPQVYEGTMQFDC</sequence>
<accession>A0A1T5AQ90</accession>